<gene>
    <name evidence="17" type="ORF">WJX81_004236</name>
</gene>
<comment type="similarity">
    <text evidence="1">Belongs to the FPG family.</text>
</comment>
<comment type="caution">
    <text evidence="17">The sequence shown here is derived from an EMBL/GenBank/DDBJ whole genome shotgun (WGS) entry which is preliminary data.</text>
</comment>
<feature type="region of interest" description="Disordered" evidence="13">
    <location>
        <begin position="1248"/>
        <end position="1272"/>
    </location>
</feature>
<feature type="domain" description="Formamidopyrimidine-DNA glycosylase catalytic" evidence="16">
    <location>
        <begin position="2"/>
        <end position="92"/>
    </location>
</feature>
<keyword evidence="8" id="KW-0238">DNA-binding</keyword>
<keyword evidence="10" id="KW-0456">Lyase</keyword>
<dbReference type="Gene3D" id="3.40.50.300">
    <property type="entry name" value="P-loop containing nucleotide triphosphate hydrolases"/>
    <property type="match status" value="2"/>
</dbReference>
<dbReference type="SMART" id="SM00898">
    <property type="entry name" value="Fapy_DNA_glyco"/>
    <property type="match status" value="1"/>
</dbReference>
<evidence type="ECO:0000256" key="3">
    <source>
        <dbReference type="ARBA" id="ARBA00022741"/>
    </source>
</evidence>
<dbReference type="GO" id="GO:0000703">
    <property type="term" value="F:oxidized pyrimidine nucleobase lesion DNA N-glycosylase activity"/>
    <property type="evidence" value="ECO:0007669"/>
    <property type="project" value="TreeGrafter"/>
</dbReference>
<evidence type="ECO:0000256" key="1">
    <source>
        <dbReference type="ARBA" id="ARBA00009409"/>
    </source>
</evidence>
<sequence>MVEGHQCHRVVRAHRKSLMGRSFAAQSPNGRFADGAKAISGKLLSRIECHGKNLFYFFGTGEDTVVMHVHFGMSGAFRTSTLGEEPDARETTRLKLVGEDICAQLSAMTVAHGGLALYDKLTAKLGPDPLREDADGEVVWARMQASRKPVGLVLMDQSMIAGIGNIYRAEILFKAGVHPEQAANTVERAAFERIWRHSVELLRRGFQSGSILTVDPEEAKRLGKPWTRRYIYNQARCGRCGGEIRTWNMAARTCYACHTCQPLPAATVLAAARAKALAAAAPTKVFKSHCAPEPQADAAPAQLTIAQLKVALRVRGLPLTGRKADLAARLASALAQGAAADAAGEAAADAAEDKGVAAVAKAEASAAVAITANDSVKDEEAEVGDGSQPSDAMPPASIVPGTADLPMASAEAAALEKRRAGEGRDVEHGRAGIEGQATGLQRTLMSWDYWRLADKLAAGSGVVDSLRHVPKSFSSVEEYVAVMEPLVLEECGALLLRGNEDAEIMCSAPAVTSGAAQDQHDGFTAATFVVGDEEYRDNDAVMLSIDNTDEVDEDQVNKALCALGMVEGRMQGVITVRFCLAEDMQSGNPEGAARVRAVREALRGGRREWYLLRLANLSTIMREWSALHALERLSFRGTLLAAAPTQRQAPLTALALPKAMEDVMKTECNESQVKALVAGLDHSPVVLIQGPPGTGKTRTILNLLSVILHAAPPDSAGMGSRAPEAPLTELTWADKKRLWYKASPWLMGYSREDAARPWDPDPPPGDDRYSYGTDEKPVYVGAEKGPKAHVLVCAPSNSALDEIVLRLDKHGLLDRNGTHFKPSLVRVGLKVHHSVAKLALDEIVRQRLKIATTSQGGGGAWQMERMRAAVLEEAHIVACTLSFAGSATFARMSRPFDVVVIDEAAQAVEPAVLVPLVNGCKQVYLVGDPQQLPATVISPRATAHGYNVSLFRRLQANGFPVQVLNQQYRMHPDIAAFPAAEFYDNALLNGEAVQTGTTRSWHDHPCFGPLAFYDVPGRESQPRGSSSLVNKREAEMALALCSRLLERYPHLRTSPAVAVISPYQAQVKLLKQRFQDALGPEGAKMVDISTIDGFQGREKDVVLFSAVRTAAGGRIGFVADERRLNVGLTRARASLLVLGSARALSADVHWDALVRHCSAAGCMYVPQKPFAAYLERVLAGKAGPLDPPLKAEEPLPFQVRAEDRVAAMDLDAELYSEGEEEVMAEAGRLAAKRAAAAAALDAKLKAEPGGELAEPGPALDGGEAAEQGGQRKRGVRGVGVPLALAVGTGHYTAYAVFKTGQAVRKAARHGYRGARSFAPLGQAAVGVALDTALLVGQPLGLAAVEAAVSACSGAAMATAITAKVLLPPLLCCRRARGFWGEPIAPVDMRKVLVQLARALAFLKQRGIVHLDLKPGNVLITDATNGGAWGIKLIDFGFAVMVNRNTHVAVLKRTPGSIDYAYPCQMVNEPFSHEADMYGLSASASHGLTCGPCAGCAPRLASRACRRGCRASTTTCMLSCG</sequence>
<name>A0AAW1S8S7_9CHLO</name>
<dbReference type="PROSITE" id="PS51068">
    <property type="entry name" value="FPG_CAT"/>
    <property type="match status" value="1"/>
</dbReference>
<dbReference type="GO" id="GO:0005694">
    <property type="term" value="C:chromosome"/>
    <property type="evidence" value="ECO:0007669"/>
    <property type="project" value="UniProtKB-ARBA"/>
</dbReference>
<dbReference type="Proteomes" id="UP001445335">
    <property type="component" value="Unassembled WGS sequence"/>
</dbReference>
<keyword evidence="4" id="KW-0227">DNA damage</keyword>
<dbReference type="GO" id="GO:0004672">
    <property type="term" value="F:protein kinase activity"/>
    <property type="evidence" value="ECO:0007669"/>
    <property type="project" value="InterPro"/>
</dbReference>
<dbReference type="Pfam" id="PF13086">
    <property type="entry name" value="AAA_11"/>
    <property type="match status" value="2"/>
</dbReference>
<dbReference type="GO" id="GO:0006284">
    <property type="term" value="P:base-excision repair"/>
    <property type="evidence" value="ECO:0007669"/>
    <property type="project" value="InterPro"/>
</dbReference>
<dbReference type="InterPro" id="IPR000719">
    <property type="entry name" value="Prot_kinase_dom"/>
</dbReference>
<dbReference type="InterPro" id="IPR011009">
    <property type="entry name" value="Kinase-like_dom_sf"/>
</dbReference>
<dbReference type="CDD" id="cd18808">
    <property type="entry name" value="SF1_C_Upf1"/>
    <property type="match status" value="1"/>
</dbReference>
<dbReference type="PANTHER" id="PTHR42697:SF1">
    <property type="entry name" value="ENDONUCLEASE 8"/>
    <property type="match status" value="1"/>
</dbReference>
<dbReference type="InterPro" id="IPR041677">
    <property type="entry name" value="DNA2/NAM7_AAA_11"/>
</dbReference>
<dbReference type="InterPro" id="IPR008271">
    <property type="entry name" value="Ser/Thr_kinase_AS"/>
</dbReference>
<keyword evidence="6" id="KW-0347">Helicase</keyword>
<dbReference type="Gene3D" id="1.10.8.50">
    <property type="match status" value="1"/>
</dbReference>
<accession>A0AAW1S8S7</accession>
<evidence type="ECO:0000313" key="18">
    <source>
        <dbReference type="Proteomes" id="UP001445335"/>
    </source>
</evidence>
<proteinExistence type="inferred from homology"/>
<dbReference type="Pfam" id="PF00069">
    <property type="entry name" value="Pkinase"/>
    <property type="match status" value="1"/>
</dbReference>
<keyword evidence="12" id="KW-0326">Glycosidase</keyword>
<dbReference type="InterPro" id="IPR047187">
    <property type="entry name" value="SF1_C_Upf1"/>
</dbReference>
<feature type="domain" description="Protein kinase" evidence="14">
    <location>
        <begin position="1262"/>
        <end position="1520"/>
    </location>
</feature>
<feature type="domain" description="SAP" evidence="15">
    <location>
        <begin position="300"/>
        <end position="334"/>
    </location>
</feature>
<dbReference type="SUPFAM" id="SSF56112">
    <property type="entry name" value="Protein kinase-like (PK-like)"/>
    <property type="match status" value="1"/>
</dbReference>
<dbReference type="FunFam" id="3.40.50.300:FF:000326">
    <property type="entry name" value="P-loop containing nucleoside triphosphate hydrolase"/>
    <property type="match status" value="1"/>
</dbReference>
<dbReference type="InterPro" id="IPR012319">
    <property type="entry name" value="FPG_cat"/>
</dbReference>
<dbReference type="Gene3D" id="3.20.190.10">
    <property type="entry name" value="MutM-like, N-terminal"/>
    <property type="match status" value="1"/>
</dbReference>
<keyword evidence="7" id="KW-0067">ATP-binding</keyword>
<evidence type="ECO:0000256" key="9">
    <source>
        <dbReference type="ARBA" id="ARBA00023204"/>
    </source>
</evidence>
<dbReference type="SUPFAM" id="SSF68906">
    <property type="entry name" value="SAP domain"/>
    <property type="match status" value="1"/>
</dbReference>
<dbReference type="GO" id="GO:0005524">
    <property type="term" value="F:ATP binding"/>
    <property type="evidence" value="ECO:0007669"/>
    <property type="project" value="UniProtKB-KW"/>
</dbReference>
<organism evidence="17 18">
    <name type="scientific">Elliptochloris bilobata</name>
    <dbReference type="NCBI Taxonomy" id="381761"/>
    <lineage>
        <taxon>Eukaryota</taxon>
        <taxon>Viridiplantae</taxon>
        <taxon>Chlorophyta</taxon>
        <taxon>core chlorophytes</taxon>
        <taxon>Trebouxiophyceae</taxon>
        <taxon>Trebouxiophyceae incertae sedis</taxon>
        <taxon>Elliptochloris clade</taxon>
        <taxon>Elliptochloris</taxon>
    </lineage>
</organism>
<dbReference type="SUPFAM" id="SSF81624">
    <property type="entry name" value="N-terminal domain of MutM-like DNA repair proteins"/>
    <property type="match status" value="1"/>
</dbReference>
<dbReference type="InterPro" id="IPR010979">
    <property type="entry name" value="Ribosomal_uS13-like_H2TH"/>
</dbReference>
<evidence type="ECO:0000259" key="14">
    <source>
        <dbReference type="PROSITE" id="PS50011"/>
    </source>
</evidence>
<keyword evidence="18" id="KW-1185">Reference proteome</keyword>
<dbReference type="InterPro" id="IPR036361">
    <property type="entry name" value="SAP_dom_sf"/>
</dbReference>
<dbReference type="CDD" id="cd18042">
    <property type="entry name" value="DEXXQc_SETX"/>
    <property type="match status" value="1"/>
</dbReference>
<keyword evidence="3" id="KW-0547">Nucleotide-binding</keyword>
<dbReference type="InterPro" id="IPR027417">
    <property type="entry name" value="P-loop_NTPase"/>
</dbReference>
<dbReference type="Pfam" id="PF02037">
    <property type="entry name" value="SAP"/>
    <property type="match status" value="1"/>
</dbReference>
<dbReference type="GO" id="GO:0004386">
    <property type="term" value="F:helicase activity"/>
    <property type="evidence" value="ECO:0007669"/>
    <property type="project" value="UniProtKB-KW"/>
</dbReference>
<dbReference type="PROSITE" id="PS50011">
    <property type="entry name" value="PROTEIN_KINASE_DOM"/>
    <property type="match status" value="1"/>
</dbReference>
<keyword evidence="9" id="KW-0234">DNA repair</keyword>
<evidence type="ECO:0000256" key="6">
    <source>
        <dbReference type="ARBA" id="ARBA00022806"/>
    </source>
</evidence>
<dbReference type="InterPro" id="IPR035937">
    <property type="entry name" value="FPG_N"/>
</dbReference>
<evidence type="ECO:0000256" key="13">
    <source>
        <dbReference type="SAM" id="MobiDB-lite"/>
    </source>
</evidence>
<evidence type="ECO:0000256" key="10">
    <source>
        <dbReference type="ARBA" id="ARBA00023239"/>
    </source>
</evidence>
<dbReference type="GO" id="GO:0140078">
    <property type="term" value="F:class I DNA-(apurinic or apyrimidinic site) endonuclease activity"/>
    <property type="evidence" value="ECO:0007669"/>
    <property type="project" value="UniProtKB-EC"/>
</dbReference>
<dbReference type="Gene3D" id="1.10.720.30">
    <property type="entry name" value="SAP domain"/>
    <property type="match status" value="1"/>
</dbReference>
<dbReference type="Pfam" id="PF01149">
    <property type="entry name" value="Fapy_DNA_glyco"/>
    <property type="match status" value="1"/>
</dbReference>
<evidence type="ECO:0000313" key="17">
    <source>
        <dbReference type="EMBL" id="KAK9842012.1"/>
    </source>
</evidence>
<dbReference type="InterPro" id="IPR003034">
    <property type="entry name" value="SAP_dom"/>
</dbReference>
<keyword evidence="5" id="KW-0378">Hydrolase</keyword>
<dbReference type="EMBL" id="JALJOU010000009">
    <property type="protein sequence ID" value="KAK9842012.1"/>
    <property type="molecule type" value="Genomic_DNA"/>
</dbReference>
<dbReference type="PROSITE" id="PS50800">
    <property type="entry name" value="SAP"/>
    <property type="match status" value="1"/>
</dbReference>
<protein>
    <recommendedName>
        <fullName evidence="2">DNA-(apurinic or apyrimidinic site) lyase</fullName>
        <ecNumber evidence="2">4.2.99.18</ecNumber>
    </recommendedName>
</protein>
<dbReference type="Pfam" id="PF06831">
    <property type="entry name" value="H2TH"/>
    <property type="match status" value="1"/>
</dbReference>
<evidence type="ECO:0000259" key="15">
    <source>
        <dbReference type="PROSITE" id="PS50800"/>
    </source>
</evidence>
<dbReference type="PANTHER" id="PTHR42697">
    <property type="entry name" value="ENDONUCLEASE 8"/>
    <property type="match status" value="1"/>
</dbReference>
<evidence type="ECO:0000256" key="5">
    <source>
        <dbReference type="ARBA" id="ARBA00022801"/>
    </source>
</evidence>
<dbReference type="GO" id="GO:0008270">
    <property type="term" value="F:zinc ion binding"/>
    <property type="evidence" value="ECO:0007669"/>
    <property type="project" value="InterPro"/>
</dbReference>
<dbReference type="EC" id="4.2.99.18" evidence="2"/>
<dbReference type="InterPro" id="IPR041679">
    <property type="entry name" value="DNA2/NAM7-like_C"/>
</dbReference>
<evidence type="ECO:0000259" key="16">
    <source>
        <dbReference type="PROSITE" id="PS51068"/>
    </source>
</evidence>
<dbReference type="Gene3D" id="1.10.510.10">
    <property type="entry name" value="Transferase(Phosphotransferase) domain 1"/>
    <property type="match status" value="1"/>
</dbReference>
<dbReference type="SUPFAM" id="SSF46946">
    <property type="entry name" value="S13-like H2TH domain"/>
    <property type="match status" value="1"/>
</dbReference>
<evidence type="ECO:0000256" key="4">
    <source>
        <dbReference type="ARBA" id="ARBA00022763"/>
    </source>
</evidence>
<dbReference type="PROSITE" id="PS00108">
    <property type="entry name" value="PROTEIN_KINASE_ST"/>
    <property type="match status" value="1"/>
</dbReference>
<dbReference type="SMART" id="SM01232">
    <property type="entry name" value="H2TH"/>
    <property type="match status" value="1"/>
</dbReference>
<dbReference type="SMART" id="SM00513">
    <property type="entry name" value="SAP"/>
    <property type="match status" value="1"/>
</dbReference>
<evidence type="ECO:0000256" key="12">
    <source>
        <dbReference type="ARBA" id="ARBA00023295"/>
    </source>
</evidence>
<dbReference type="GO" id="GO:0003684">
    <property type="term" value="F:damaged DNA binding"/>
    <property type="evidence" value="ECO:0007669"/>
    <property type="project" value="InterPro"/>
</dbReference>
<keyword evidence="11" id="KW-0511">Multifunctional enzyme</keyword>
<evidence type="ECO:0000256" key="7">
    <source>
        <dbReference type="ARBA" id="ARBA00022840"/>
    </source>
</evidence>
<reference evidence="17 18" key="1">
    <citation type="journal article" date="2024" name="Nat. Commun.">
        <title>Phylogenomics reveals the evolutionary origins of lichenization in chlorophyte algae.</title>
        <authorList>
            <person name="Puginier C."/>
            <person name="Libourel C."/>
            <person name="Otte J."/>
            <person name="Skaloud P."/>
            <person name="Haon M."/>
            <person name="Grisel S."/>
            <person name="Petersen M."/>
            <person name="Berrin J.G."/>
            <person name="Delaux P.M."/>
            <person name="Dal Grande F."/>
            <person name="Keller J."/>
        </authorList>
    </citation>
    <scope>NUCLEOTIDE SEQUENCE [LARGE SCALE GENOMIC DNA]</scope>
    <source>
        <strain evidence="17 18">SAG 245.80</strain>
    </source>
</reference>
<evidence type="ECO:0000256" key="8">
    <source>
        <dbReference type="ARBA" id="ARBA00023125"/>
    </source>
</evidence>
<dbReference type="InterPro" id="IPR015886">
    <property type="entry name" value="H2TH_FPG"/>
</dbReference>
<dbReference type="Pfam" id="PF13087">
    <property type="entry name" value="AAA_12"/>
    <property type="match status" value="1"/>
</dbReference>
<dbReference type="SUPFAM" id="SSF52540">
    <property type="entry name" value="P-loop containing nucleoside triphosphate hydrolases"/>
    <property type="match status" value="1"/>
</dbReference>
<evidence type="ECO:0000256" key="2">
    <source>
        <dbReference type="ARBA" id="ARBA00012720"/>
    </source>
</evidence>
<feature type="region of interest" description="Disordered" evidence="13">
    <location>
        <begin position="376"/>
        <end position="402"/>
    </location>
</feature>
<evidence type="ECO:0000256" key="11">
    <source>
        <dbReference type="ARBA" id="ARBA00023268"/>
    </source>
</evidence>